<feature type="transmembrane region" description="Helical" evidence="2">
    <location>
        <begin position="61"/>
        <end position="84"/>
    </location>
</feature>
<reference evidence="3" key="1">
    <citation type="submission" date="2020-10" db="EMBL/GenBank/DDBJ databases">
        <title>Ca. Dormibacterota MAGs.</title>
        <authorList>
            <person name="Montgomery K."/>
        </authorList>
    </citation>
    <scope>NUCLEOTIDE SEQUENCE [LARGE SCALE GENOMIC DNA]</scope>
    <source>
        <strain evidence="3">SC8812_S17_10</strain>
    </source>
</reference>
<organism evidence="3 4">
    <name type="scientific">Candidatus Nephthysia bennettiae</name>
    <dbReference type="NCBI Taxonomy" id="3127016"/>
    <lineage>
        <taxon>Bacteria</taxon>
        <taxon>Bacillati</taxon>
        <taxon>Candidatus Dormiibacterota</taxon>
        <taxon>Candidatus Dormibacteria</taxon>
        <taxon>Candidatus Dormibacterales</taxon>
        <taxon>Candidatus Dormibacteraceae</taxon>
        <taxon>Candidatus Nephthysia</taxon>
    </lineage>
</organism>
<keyword evidence="2" id="KW-0812">Transmembrane</keyword>
<evidence type="ECO:0000256" key="1">
    <source>
        <dbReference type="SAM" id="MobiDB-lite"/>
    </source>
</evidence>
<sequence length="246" mass="26104">MKQTFREELRQALAAGAPPIEPGLEDRLLARVREGISEDPQRRRTRRGRPDNRGGAGPRPVWALVAVLLAVVVVGVLLLGGAVARSRAIPARPAPTSTPPHSSADPVATRYRALVNTGFAPLQQAGDDSQRLCGSVRPNVNCRDATLRARQAAQMLLDSLTATAPPPGFENAHAELIGGLRDLLVAYDSVLAAVAAGNVSETQYRTGLAFQIKANSVYHGVADTDCWPGRATPGPEGSGLTWRCPK</sequence>
<proteinExistence type="predicted"/>
<protein>
    <submittedName>
        <fullName evidence="3">Uncharacterized protein</fullName>
    </submittedName>
</protein>
<dbReference type="EMBL" id="JAEKNR010000013">
    <property type="protein sequence ID" value="MBJ7596620.1"/>
    <property type="molecule type" value="Genomic_DNA"/>
</dbReference>
<keyword evidence="2" id="KW-1133">Transmembrane helix</keyword>
<evidence type="ECO:0000313" key="4">
    <source>
        <dbReference type="Proteomes" id="UP000612893"/>
    </source>
</evidence>
<evidence type="ECO:0000256" key="2">
    <source>
        <dbReference type="SAM" id="Phobius"/>
    </source>
</evidence>
<evidence type="ECO:0000313" key="3">
    <source>
        <dbReference type="EMBL" id="MBJ7596620.1"/>
    </source>
</evidence>
<feature type="region of interest" description="Disordered" evidence="1">
    <location>
        <begin position="32"/>
        <end position="56"/>
    </location>
</feature>
<dbReference type="RefSeq" id="WP_338198450.1">
    <property type="nucleotide sequence ID" value="NZ_JAEKNR010000013.1"/>
</dbReference>
<feature type="compositionally biased region" description="Basic and acidic residues" evidence="1">
    <location>
        <begin position="32"/>
        <end position="52"/>
    </location>
</feature>
<gene>
    <name evidence="3" type="ORF">JF922_00830</name>
</gene>
<keyword evidence="4" id="KW-1185">Reference proteome</keyword>
<dbReference type="Proteomes" id="UP000612893">
    <property type="component" value="Unassembled WGS sequence"/>
</dbReference>
<keyword evidence="2" id="KW-0472">Membrane</keyword>
<name>A0A934K150_9BACT</name>
<dbReference type="AlphaFoldDB" id="A0A934K150"/>
<comment type="caution">
    <text evidence="3">The sequence shown here is derived from an EMBL/GenBank/DDBJ whole genome shotgun (WGS) entry which is preliminary data.</text>
</comment>
<accession>A0A934K150</accession>